<feature type="compositionally biased region" description="Acidic residues" evidence="1">
    <location>
        <begin position="613"/>
        <end position="628"/>
    </location>
</feature>
<feature type="region of interest" description="Disordered" evidence="1">
    <location>
        <begin position="1"/>
        <end position="46"/>
    </location>
</feature>
<evidence type="ECO:0000313" key="3">
    <source>
        <dbReference type="EMBL" id="AHF46232.1"/>
    </source>
</evidence>
<protein>
    <submittedName>
        <fullName evidence="3">ParB domain-containing protein nuclease</fullName>
    </submittedName>
</protein>
<dbReference type="Gene3D" id="3.90.1530.30">
    <property type="match status" value="1"/>
</dbReference>
<gene>
    <name evidence="3" type="ORF">pZL1.67c</name>
</gene>
<dbReference type="SUPFAM" id="SSF110849">
    <property type="entry name" value="ParB/Sulfiredoxin"/>
    <property type="match status" value="1"/>
</dbReference>
<feature type="region of interest" description="Disordered" evidence="1">
    <location>
        <begin position="375"/>
        <end position="403"/>
    </location>
</feature>
<feature type="region of interest" description="Disordered" evidence="1">
    <location>
        <begin position="562"/>
        <end position="639"/>
    </location>
</feature>
<feature type="domain" description="ParB-like N-terminal" evidence="2">
    <location>
        <begin position="69"/>
        <end position="171"/>
    </location>
</feature>
<accession>W0FY56</accession>
<reference evidence="3" key="1">
    <citation type="submission" date="2013-08" db="EMBL/GenBank/DDBJ databases">
        <title>Two distinct conjugal transfer systems on Streptomyces plasmid pZL1.</title>
        <authorList>
            <person name="Zhao L."/>
            <person name="Zhong L."/>
            <person name="Qin Z."/>
        </authorList>
    </citation>
    <scope>NUCLEOTIDE SEQUENCE</scope>
    <source>
        <strain evidence="3">14R-10</strain>
        <plasmid evidence="3">pZL1</plasmid>
    </source>
</reference>
<feature type="compositionally biased region" description="Basic and acidic residues" evidence="1">
    <location>
        <begin position="562"/>
        <end position="600"/>
    </location>
</feature>
<name>W0FY56_9ACTN</name>
<sequence>MEGVGAPTGTTTRNPNHRRNQMDTEMTATQTEQTERTPENDAAEPAVFGRLVAIDPLDFDPDGGMEKLVIVDPYNHRKKREEGDTTEPDAALIASVEEVGVQQAIILRPQEGERDGQLGIVIGQRRTLAAYRVASAAAQEGQKYRKIPAIIRDDLRGVDDEALTVSMVENLHRRQASAQDDLDAAQQLALMVNAKRVPKARKARLAAAIGRTAEELDAAHKVAQMDTQTLEVLREKEVEFDWVELGDYDEVKDVSDAQVMLMRAKATDEQEGNAKRGAWKTAMQELRARKARDERVKTLTAELDEQGVQRCEWIEDWEWSTARPVDELVTAIGMPMSEQTHRETCDGHMATIDPEVAEVVWLCADWEKHDHRVAGEPVTSADDDEPDDEATAKAAAKAEAEREERRRVKVNNLAWRTARDGREAHIAEMCAEKGEAPATVKDFVMRTLIQGDHHYQHFLGSNEHGKLVARFLEDERLARLSGDIVAALVKKTASRRYWWVLFAVVAAAYEAEHMRDDAWRGEPHYHFGPSVRGGIRSHTAEWITFLAEHGYGLTDVEKETVATAEEEAKAEAKRKADRERRDQELEAEREAERVKREAEKAAAIQKTPHGDGASEEGSDTDTGTDEPEAPGAPAENGQE</sequence>
<evidence type="ECO:0000256" key="1">
    <source>
        <dbReference type="SAM" id="MobiDB-lite"/>
    </source>
</evidence>
<evidence type="ECO:0000259" key="2">
    <source>
        <dbReference type="SMART" id="SM00470"/>
    </source>
</evidence>
<dbReference type="SMART" id="SM00470">
    <property type="entry name" value="ParB"/>
    <property type="match status" value="1"/>
</dbReference>
<dbReference type="AlphaFoldDB" id="W0FY56"/>
<dbReference type="PANTHER" id="PTHR33375:SF1">
    <property type="entry name" value="CHROMOSOME-PARTITIONING PROTEIN PARB-RELATED"/>
    <property type="match status" value="1"/>
</dbReference>
<geneLocation type="plasmid" evidence="3">
    <name>pZL1</name>
</geneLocation>
<dbReference type="InterPro" id="IPR050336">
    <property type="entry name" value="Chromosome_partition/occlusion"/>
</dbReference>
<organism evidence="3">
    <name type="scientific">Streptomyces sp. 14R-10</name>
    <dbReference type="NCBI Taxonomy" id="1442159"/>
    <lineage>
        <taxon>Bacteria</taxon>
        <taxon>Bacillati</taxon>
        <taxon>Actinomycetota</taxon>
        <taxon>Actinomycetes</taxon>
        <taxon>Kitasatosporales</taxon>
        <taxon>Streptomycetaceae</taxon>
        <taxon>Streptomyces</taxon>
    </lineage>
</organism>
<keyword evidence="3" id="KW-0614">Plasmid</keyword>
<proteinExistence type="predicted"/>
<dbReference type="PANTHER" id="PTHR33375">
    <property type="entry name" value="CHROMOSOME-PARTITIONING PROTEIN PARB-RELATED"/>
    <property type="match status" value="1"/>
</dbReference>
<dbReference type="InterPro" id="IPR003115">
    <property type="entry name" value="ParB_N"/>
</dbReference>
<dbReference type="GO" id="GO:0005694">
    <property type="term" value="C:chromosome"/>
    <property type="evidence" value="ECO:0007669"/>
    <property type="project" value="TreeGrafter"/>
</dbReference>
<dbReference type="GO" id="GO:0007059">
    <property type="term" value="P:chromosome segregation"/>
    <property type="evidence" value="ECO:0007669"/>
    <property type="project" value="TreeGrafter"/>
</dbReference>
<dbReference type="EMBL" id="KF501372">
    <property type="protein sequence ID" value="AHF46232.1"/>
    <property type="molecule type" value="Genomic_DNA"/>
</dbReference>
<dbReference type="InterPro" id="IPR036086">
    <property type="entry name" value="ParB/Sulfiredoxin_sf"/>
</dbReference>